<dbReference type="AlphaFoldDB" id="A0A4Y7LA85"/>
<evidence type="ECO:0000313" key="2">
    <source>
        <dbReference type="Proteomes" id="UP000316621"/>
    </source>
</evidence>
<dbReference type="Gramene" id="RZC81095">
    <property type="protein sequence ID" value="RZC81095"/>
    <property type="gene ID" value="C5167_043674"/>
</dbReference>
<keyword evidence="2" id="KW-1185">Reference proteome</keyword>
<name>A0A4Y7LA85_PAPSO</name>
<proteinExistence type="predicted"/>
<dbReference type="Proteomes" id="UP000316621">
    <property type="component" value="Chromosome 10"/>
</dbReference>
<sequence>MFELILFLFRIAKALDLQRRRIGRAVSLVSHNKNRNCELKLHHNRRPIRLIRKAFVIMT</sequence>
<evidence type="ECO:0000313" key="1">
    <source>
        <dbReference type="EMBL" id="RZC81095.1"/>
    </source>
</evidence>
<dbReference type="EMBL" id="CM010724">
    <property type="protein sequence ID" value="RZC81095.1"/>
    <property type="molecule type" value="Genomic_DNA"/>
</dbReference>
<accession>A0A4Y7LA85</accession>
<protein>
    <submittedName>
        <fullName evidence="1">Uncharacterized protein</fullName>
    </submittedName>
</protein>
<gene>
    <name evidence="1" type="ORF">C5167_043674</name>
</gene>
<reference evidence="1 2" key="1">
    <citation type="journal article" date="2018" name="Science">
        <title>The opium poppy genome and morphinan production.</title>
        <authorList>
            <person name="Guo L."/>
            <person name="Winzer T."/>
            <person name="Yang X."/>
            <person name="Li Y."/>
            <person name="Ning Z."/>
            <person name="He Z."/>
            <person name="Teodor R."/>
            <person name="Lu Y."/>
            <person name="Bowser T.A."/>
            <person name="Graham I.A."/>
            <person name="Ye K."/>
        </authorList>
    </citation>
    <scope>NUCLEOTIDE SEQUENCE [LARGE SCALE GENOMIC DNA]</scope>
    <source>
        <strain evidence="2">cv. HN1</strain>
        <tissue evidence="1">Leaves</tissue>
    </source>
</reference>
<organism evidence="1 2">
    <name type="scientific">Papaver somniferum</name>
    <name type="common">Opium poppy</name>
    <dbReference type="NCBI Taxonomy" id="3469"/>
    <lineage>
        <taxon>Eukaryota</taxon>
        <taxon>Viridiplantae</taxon>
        <taxon>Streptophyta</taxon>
        <taxon>Embryophyta</taxon>
        <taxon>Tracheophyta</taxon>
        <taxon>Spermatophyta</taxon>
        <taxon>Magnoliopsida</taxon>
        <taxon>Ranunculales</taxon>
        <taxon>Papaveraceae</taxon>
        <taxon>Papaveroideae</taxon>
        <taxon>Papaver</taxon>
    </lineage>
</organism>